<reference evidence="2" key="1">
    <citation type="journal article" date="2020" name="Stud. Mycol.">
        <title>101 Dothideomycetes genomes: a test case for predicting lifestyles and emergence of pathogens.</title>
        <authorList>
            <person name="Haridas S."/>
            <person name="Albert R."/>
            <person name="Binder M."/>
            <person name="Bloem J."/>
            <person name="Labutti K."/>
            <person name="Salamov A."/>
            <person name="Andreopoulos B."/>
            <person name="Baker S."/>
            <person name="Barry K."/>
            <person name="Bills G."/>
            <person name="Bluhm B."/>
            <person name="Cannon C."/>
            <person name="Castanera R."/>
            <person name="Culley D."/>
            <person name="Daum C."/>
            <person name="Ezra D."/>
            <person name="Gonzalez J."/>
            <person name="Henrissat B."/>
            <person name="Kuo A."/>
            <person name="Liang C."/>
            <person name="Lipzen A."/>
            <person name="Lutzoni F."/>
            <person name="Magnuson J."/>
            <person name="Mondo S."/>
            <person name="Nolan M."/>
            <person name="Ohm R."/>
            <person name="Pangilinan J."/>
            <person name="Park H.-J."/>
            <person name="Ramirez L."/>
            <person name="Alfaro M."/>
            <person name="Sun H."/>
            <person name="Tritt A."/>
            <person name="Yoshinaga Y."/>
            <person name="Zwiers L.-H."/>
            <person name="Turgeon B."/>
            <person name="Goodwin S."/>
            <person name="Spatafora J."/>
            <person name="Crous P."/>
            <person name="Grigoriev I."/>
        </authorList>
    </citation>
    <scope>NUCLEOTIDE SEQUENCE</scope>
    <source>
        <strain evidence="2">CBS 123094</strain>
    </source>
</reference>
<dbReference type="EMBL" id="ML977556">
    <property type="protein sequence ID" value="KAF2008003.1"/>
    <property type="molecule type" value="Genomic_DNA"/>
</dbReference>
<dbReference type="InterPro" id="IPR050700">
    <property type="entry name" value="YIM1/Zinc_Alcohol_DH_Fams"/>
</dbReference>
<dbReference type="Proteomes" id="UP000799779">
    <property type="component" value="Unassembled WGS sequence"/>
</dbReference>
<dbReference type="PANTHER" id="PTHR11695:SF647">
    <property type="entry name" value="ENOYL REDUCTASE (ER) DOMAIN-CONTAINING PROTEIN"/>
    <property type="match status" value="1"/>
</dbReference>
<dbReference type="Gene3D" id="3.90.180.10">
    <property type="entry name" value="Medium-chain alcohol dehydrogenases, catalytic domain"/>
    <property type="match status" value="1"/>
</dbReference>
<dbReference type="InterPro" id="IPR011032">
    <property type="entry name" value="GroES-like_sf"/>
</dbReference>
<dbReference type="SUPFAM" id="SSF50129">
    <property type="entry name" value="GroES-like"/>
    <property type="match status" value="1"/>
</dbReference>
<dbReference type="GO" id="GO:0005739">
    <property type="term" value="C:mitochondrion"/>
    <property type="evidence" value="ECO:0007669"/>
    <property type="project" value="TreeGrafter"/>
</dbReference>
<dbReference type="SMART" id="SM00829">
    <property type="entry name" value="PKS_ER"/>
    <property type="match status" value="1"/>
</dbReference>
<protein>
    <submittedName>
        <fullName evidence="2">NAD(P)-binding protein</fullName>
    </submittedName>
</protein>
<dbReference type="InterPro" id="IPR020843">
    <property type="entry name" value="ER"/>
</dbReference>
<dbReference type="GO" id="GO:0016491">
    <property type="term" value="F:oxidoreductase activity"/>
    <property type="evidence" value="ECO:0007669"/>
    <property type="project" value="InterPro"/>
</dbReference>
<dbReference type="PANTHER" id="PTHR11695">
    <property type="entry name" value="ALCOHOL DEHYDROGENASE RELATED"/>
    <property type="match status" value="1"/>
</dbReference>
<dbReference type="InterPro" id="IPR036291">
    <property type="entry name" value="NAD(P)-bd_dom_sf"/>
</dbReference>
<organism evidence="2 3">
    <name type="scientific">Amniculicola lignicola CBS 123094</name>
    <dbReference type="NCBI Taxonomy" id="1392246"/>
    <lineage>
        <taxon>Eukaryota</taxon>
        <taxon>Fungi</taxon>
        <taxon>Dikarya</taxon>
        <taxon>Ascomycota</taxon>
        <taxon>Pezizomycotina</taxon>
        <taxon>Dothideomycetes</taxon>
        <taxon>Pleosporomycetidae</taxon>
        <taxon>Pleosporales</taxon>
        <taxon>Amniculicolaceae</taxon>
        <taxon>Amniculicola</taxon>
    </lineage>
</organism>
<accession>A0A6A5X4X0</accession>
<name>A0A6A5X4X0_9PLEO</name>
<sequence>MRALIRTPDSKPLTLTATFATPTPSEHPNHYIIRVKATSLTRGELTWPEPLLPLFPIPGYDVAGVVVSGPSSSSHPAFLTGDKVYALTSFSRQGNTREFSIATEKELSRMPRNLSWEEAASVPLSALSAYQALFVKAGLQPAFKDPSLNRGKRVLVTAASGGVGVWGVQLAHQAGAEVVATCGTSNVDFVKSLGADTVLDYSKTDLLEWVNQDKEARGFDVVLDCIGGQTMEDAWRCVRKNGILVTIVAPPNYEKVKDSLEEGVRGLFFIVDACPAQLREVTSLIEEGRCRGFTDNAYSLEQWKEAFERLESGHAKGKVVMKID</sequence>
<evidence type="ECO:0000313" key="3">
    <source>
        <dbReference type="Proteomes" id="UP000799779"/>
    </source>
</evidence>
<dbReference type="CDD" id="cd05289">
    <property type="entry name" value="MDR_like_2"/>
    <property type="match status" value="1"/>
</dbReference>
<keyword evidence="3" id="KW-1185">Reference proteome</keyword>
<dbReference type="SUPFAM" id="SSF51735">
    <property type="entry name" value="NAD(P)-binding Rossmann-fold domains"/>
    <property type="match status" value="1"/>
</dbReference>
<dbReference type="Pfam" id="PF13602">
    <property type="entry name" value="ADH_zinc_N_2"/>
    <property type="match status" value="1"/>
</dbReference>
<dbReference type="OrthoDB" id="3509362at2759"/>
<dbReference type="AlphaFoldDB" id="A0A6A5X4X0"/>
<gene>
    <name evidence="2" type="ORF">P154DRAFT_419036</name>
</gene>
<evidence type="ECO:0000259" key="1">
    <source>
        <dbReference type="SMART" id="SM00829"/>
    </source>
</evidence>
<feature type="domain" description="Enoyl reductase (ER)" evidence="1">
    <location>
        <begin position="6"/>
        <end position="321"/>
    </location>
</feature>
<dbReference type="Gene3D" id="3.40.50.720">
    <property type="entry name" value="NAD(P)-binding Rossmann-like Domain"/>
    <property type="match status" value="1"/>
</dbReference>
<evidence type="ECO:0000313" key="2">
    <source>
        <dbReference type="EMBL" id="KAF2008003.1"/>
    </source>
</evidence>
<proteinExistence type="predicted"/>